<dbReference type="OrthoDB" id="116415at2"/>
<organism evidence="2 3">
    <name type="scientific">Thiocapsa marina 5811</name>
    <dbReference type="NCBI Taxonomy" id="768671"/>
    <lineage>
        <taxon>Bacteria</taxon>
        <taxon>Pseudomonadati</taxon>
        <taxon>Pseudomonadota</taxon>
        <taxon>Gammaproteobacteria</taxon>
        <taxon>Chromatiales</taxon>
        <taxon>Chromatiaceae</taxon>
        <taxon>Thiocapsa</taxon>
    </lineage>
</organism>
<dbReference type="AlphaFoldDB" id="F9UIP5"/>
<dbReference type="RefSeq" id="WP_007195666.1">
    <property type="nucleotide sequence ID" value="NZ_AFWV01000030.1"/>
</dbReference>
<sequence length="259" mass="27907">MSKIAMAALVALGLFVGVLILQEVGRRLGERHLARDPGGARAGTGVVEGAVFALVGLLIAFTFSGAASRFDHRRDLIVQETNAIGTAYLRLDLLPAEERSALQEDFRRYVDARLDAYRLLPDVQAAMAGLAAATALQNGIWTQVVSAGQQPDAAPDAIKLLLPALNDMIDITTTRTLAAQMHPPLGIYMMLIALALASALLAGYSMAGGRSRNWLHIIAFALVLAMTVYIIIDIEFPRLGMIRVDTFDHALVELRATMT</sequence>
<dbReference type="PATRIC" id="fig|768671.3.peg.5044"/>
<keyword evidence="1" id="KW-0812">Transmembrane</keyword>
<evidence type="ECO:0000313" key="2">
    <source>
        <dbReference type="EMBL" id="EGV15927.1"/>
    </source>
</evidence>
<protein>
    <recommendedName>
        <fullName evidence="4">DUF4239 domain-containing protein</fullName>
    </recommendedName>
</protein>
<dbReference type="Pfam" id="PF14023">
    <property type="entry name" value="Bestrophin-like"/>
    <property type="match status" value="1"/>
</dbReference>
<keyword evidence="3" id="KW-1185">Reference proteome</keyword>
<dbReference type="eggNOG" id="ENOG502Z8P1">
    <property type="taxonomic scope" value="Bacteria"/>
</dbReference>
<evidence type="ECO:0000256" key="1">
    <source>
        <dbReference type="SAM" id="Phobius"/>
    </source>
</evidence>
<proteinExistence type="predicted"/>
<keyword evidence="1" id="KW-1133">Transmembrane helix</keyword>
<feature type="transmembrane region" description="Helical" evidence="1">
    <location>
        <begin position="185"/>
        <end position="207"/>
    </location>
</feature>
<feature type="transmembrane region" description="Helical" evidence="1">
    <location>
        <begin position="46"/>
        <end position="67"/>
    </location>
</feature>
<accession>F9UIP5</accession>
<dbReference type="InterPro" id="IPR025333">
    <property type="entry name" value="DUF4239"/>
</dbReference>
<evidence type="ECO:0000313" key="3">
    <source>
        <dbReference type="Proteomes" id="UP000005459"/>
    </source>
</evidence>
<feature type="transmembrane region" description="Helical" evidence="1">
    <location>
        <begin position="213"/>
        <end position="232"/>
    </location>
</feature>
<dbReference type="EMBL" id="AFWV01000030">
    <property type="protein sequence ID" value="EGV15927.1"/>
    <property type="molecule type" value="Genomic_DNA"/>
</dbReference>
<evidence type="ECO:0008006" key="4">
    <source>
        <dbReference type="Google" id="ProtNLM"/>
    </source>
</evidence>
<reference evidence="2 3" key="1">
    <citation type="submission" date="2011-06" db="EMBL/GenBank/DDBJ databases">
        <title>The draft genome of Thiocapsa marina 5811.</title>
        <authorList>
            <consortium name="US DOE Joint Genome Institute (JGI-PGF)"/>
            <person name="Lucas S."/>
            <person name="Han J."/>
            <person name="Cheng J.-F."/>
            <person name="Goodwin L."/>
            <person name="Pitluck S."/>
            <person name="Peters L."/>
            <person name="Land M.L."/>
            <person name="Hauser L."/>
            <person name="Vogl K."/>
            <person name="Liu Z."/>
            <person name="Imhoff J."/>
            <person name="Thiel V."/>
            <person name="Frigaard N.-U."/>
            <person name="Bryant D."/>
            <person name="Woyke T.J."/>
        </authorList>
    </citation>
    <scope>NUCLEOTIDE SEQUENCE [LARGE SCALE GENOMIC DNA]</scope>
    <source>
        <strain evidence="2 3">5811</strain>
    </source>
</reference>
<name>F9UIP5_9GAMM</name>
<dbReference type="STRING" id="768671.ThimaDRAFT_4798"/>
<gene>
    <name evidence="2" type="ORF">ThimaDRAFT_4798</name>
</gene>
<keyword evidence="1" id="KW-0472">Membrane</keyword>
<dbReference type="Proteomes" id="UP000005459">
    <property type="component" value="Unassembled WGS sequence"/>
</dbReference>